<evidence type="ECO:0000313" key="5">
    <source>
        <dbReference type="Proteomes" id="UP000308671"/>
    </source>
</evidence>
<evidence type="ECO:0000259" key="3">
    <source>
        <dbReference type="Pfam" id="PF05368"/>
    </source>
</evidence>
<feature type="domain" description="NmrA-like" evidence="3">
    <location>
        <begin position="5"/>
        <end position="245"/>
    </location>
</feature>
<dbReference type="Proteomes" id="UP000308671">
    <property type="component" value="Unassembled WGS sequence"/>
</dbReference>
<sequence length="304" mass="32915">MSVIKNVAITGAAGALGKPIFEALVQSNKFNITVLTRSTSTSTHTYPSSVTVLPVDFDSTPSLTAALQSQKIDAVVSCVGTEGHLGQKFIIDAAVAAGVTRFIPSDYGSDLSDPQTRALPVFGNKVATASHLEDVAAKSPSFTYTFIYNGVFLDWGLEHNFILDVTSGKPSIYNGGDKLFSTTTLETVAQAVVAVLSKLEETKNRAVYIEDVQISQNRLLSIAKKVAPEKKWEVVPVKTADIFKSSNEKLAKGEVTMEVMVGYLLVSVFEEGYPSRWEKPDNELLGLKGKTDAELEAIVKRYIK</sequence>
<reference evidence="4 5" key="1">
    <citation type="submission" date="2017-12" db="EMBL/GenBank/DDBJ databases">
        <title>Comparative genomics of Botrytis spp.</title>
        <authorList>
            <person name="Valero-Jimenez C.A."/>
            <person name="Tapia P."/>
            <person name="Veloso J."/>
            <person name="Silva-Moreno E."/>
            <person name="Staats M."/>
            <person name="Valdes J.H."/>
            <person name="Van Kan J.A.L."/>
        </authorList>
    </citation>
    <scope>NUCLEOTIDE SEQUENCE [LARGE SCALE GENOMIC DNA]</scope>
    <source>
        <strain evidence="4 5">MUCL435</strain>
    </source>
</reference>
<gene>
    <name evidence="4" type="ORF">BGAL_0212g00110</name>
</gene>
<evidence type="ECO:0000256" key="2">
    <source>
        <dbReference type="ARBA" id="ARBA00023002"/>
    </source>
</evidence>
<dbReference type="Gene3D" id="3.90.25.10">
    <property type="entry name" value="UDP-galactose 4-epimerase, domain 1"/>
    <property type="match status" value="1"/>
</dbReference>
<proteinExistence type="predicted"/>
<dbReference type="SUPFAM" id="SSF51735">
    <property type="entry name" value="NAD(P)-binding Rossmann-fold domains"/>
    <property type="match status" value="1"/>
</dbReference>
<keyword evidence="5" id="KW-1185">Reference proteome</keyword>
<keyword evidence="2" id="KW-0560">Oxidoreductase</keyword>
<comment type="caution">
    <text evidence="4">The sequence shown here is derived from an EMBL/GenBank/DDBJ whole genome shotgun (WGS) entry which is preliminary data.</text>
</comment>
<dbReference type="AlphaFoldDB" id="A0A4S8QZG9"/>
<dbReference type="PANTHER" id="PTHR47706">
    <property type="entry name" value="NMRA-LIKE FAMILY PROTEIN"/>
    <property type="match status" value="1"/>
</dbReference>
<dbReference type="OrthoDB" id="9974981at2759"/>
<dbReference type="PANTHER" id="PTHR47706:SF1">
    <property type="entry name" value="CIPA-LIKE, PUTATIVE (AFU_ORTHOLOGUE AFUA_1G12460)-RELATED"/>
    <property type="match status" value="1"/>
</dbReference>
<keyword evidence="1" id="KW-0521">NADP</keyword>
<accession>A0A4S8QZG9</accession>
<organism evidence="4 5">
    <name type="scientific">Botrytis galanthina</name>
    <dbReference type="NCBI Taxonomy" id="278940"/>
    <lineage>
        <taxon>Eukaryota</taxon>
        <taxon>Fungi</taxon>
        <taxon>Dikarya</taxon>
        <taxon>Ascomycota</taxon>
        <taxon>Pezizomycotina</taxon>
        <taxon>Leotiomycetes</taxon>
        <taxon>Helotiales</taxon>
        <taxon>Sclerotiniaceae</taxon>
        <taxon>Botrytis</taxon>
    </lineage>
</organism>
<dbReference type="Gene3D" id="3.40.50.720">
    <property type="entry name" value="NAD(P)-binding Rossmann-like Domain"/>
    <property type="match status" value="1"/>
</dbReference>
<dbReference type="InterPro" id="IPR045312">
    <property type="entry name" value="PCBER-like"/>
</dbReference>
<dbReference type="GO" id="GO:0016491">
    <property type="term" value="F:oxidoreductase activity"/>
    <property type="evidence" value="ECO:0007669"/>
    <property type="project" value="UniProtKB-KW"/>
</dbReference>
<name>A0A4S8QZG9_9HELO</name>
<dbReference type="InterPro" id="IPR051609">
    <property type="entry name" value="NmrA/Isoflavone_reductase-like"/>
</dbReference>
<dbReference type="EMBL" id="PQXL01000212">
    <property type="protein sequence ID" value="THV49085.1"/>
    <property type="molecule type" value="Genomic_DNA"/>
</dbReference>
<dbReference type="InterPro" id="IPR036291">
    <property type="entry name" value="NAD(P)-bd_dom_sf"/>
</dbReference>
<dbReference type="CDD" id="cd05259">
    <property type="entry name" value="PCBER_SDR_a"/>
    <property type="match status" value="1"/>
</dbReference>
<evidence type="ECO:0000313" key="4">
    <source>
        <dbReference type="EMBL" id="THV49085.1"/>
    </source>
</evidence>
<dbReference type="Pfam" id="PF05368">
    <property type="entry name" value="NmrA"/>
    <property type="match status" value="1"/>
</dbReference>
<evidence type="ECO:0000256" key="1">
    <source>
        <dbReference type="ARBA" id="ARBA00022857"/>
    </source>
</evidence>
<dbReference type="InterPro" id="IPR008030">
    <property type="entry name" value="NmrA-like"/>
</dbReference>
<protein>
    <recommendedName>
        <fullName evidence="3">NmrA-like domain-containing protein</fullName>
    </recommendedName>
</protein>